<feature type="region of interest" description="Disordered" evidence="1">
    <location>
        <begin position="79"/>
        <end position="103"/>
    </location>
</feature>
<gene>
    <name evidence="2" type="ORF">SSQG_04162</name>
</gene>
<name>D9X2H5_STRVT</name>
<protein>
    <submittedName>
        <fullName evidence="2">Predicted protein</fullName>
    </submittedName>
</protein>
<accession>D9X2H5</accession>
<proteinExistence type="predicted"/>
<dbReference type="STRING" id="591159.SSQG_04162"/>
<reference evidence="3" key="1">
    <citation type="submission" date="2009-02" db="EMBL/GenBank/DDBJ databases">
        <title>Annotation of Streptomyces viridochromogenes strain DSM 40736.</title>
        <authorList>
            <consortium name="The Broad Institute Genome Sequencing Platform"/>
            <consortium name="Broad Institute Microbial Sequencing Center"/>
            <person name="Fischbach M."/>
            <person name="Godfrey P."/>
            <person name="Ward D."/>
            <person name="Young S."/>
            <person name="Zeng Q."/>
            <person name="Koehrsen M."/>
            <person name="Alvarado L."/>
            <person name="Berlin A.M."/>
            <person name="Bochicchio J."/>
            <person name="Borenstein D."/>
            <person name="Chapman S.B."/>
            <person name="Chen Z."/>
            <person name="Engels R."/>
            <person name="Freedman E."/>
            <person name="Gellesch M."/>
            <person name="Goldberg J."/>
            <person name="Griggs A."/>
            <person name="Gujja S."/>
            <person name="Heilman E.R."/>
            <person name="Heiman D.I."/>
            <person name="Hepburn T.A."/>
            <person name="Howarth C."/>
            <person name="Jen D."/>
            <person name="Larson L."/>
            <person name="Lewis B."/>
            <person name="Mehta T."/>
            <person name="Park D."/>
            <person name="Pearson M."/>
            <person name="Richards J."/>
            <person name="Roberts A."/>
            <person name="Saif S."/>
            <person name="Shea T.D."/>
            <person name="Shenoy N."/>
            <person name="Sisk P."/>
            <person name="Stolte C."/>
            <person name="Sykes S.N."/>
            <person name="Thomson T."/>
            <person name="Walk T."/>
            <person name="White J."/>
            <person name="Yandava C."/>
            <person name="Straight P."/>
            <person name="Clardy J."/>
            <person name="Hung D."/>
            <person name="Kolter R."/>
            <person name="Mekalanos J."/>
            <person name="Walker S."/>
            <person name="Walsh C.T."/>
            <person name="Wieland-Brown L.C."/>
            <person name="Haas B."/>
            <person name="Nusbaum C."/>
            <person name="Birren B."/>
        </authorList>
    </citation>
    <scope>NUCLEOTIDE SEQUENCE [LARGE SCALE GENOMIC DNA]</scope>
    <source>
        <strain evidence="3">DSM 40736 / JCM 4977 / BCRC 1201 / Tue 494</strain>
    </source>
</reference>
<organism evidence="2 3">
    <name type="scientific">Streptomyces viridochromogenes (strain DSM 40736 / JCM 4977 / BCRC 1201 / Tue 494)</name>
    <dbReference type="NCBI Taxonomy" id="591159"/>
    <lineage>
        <taxon>Bacteria</taxon>
        <taxon>Bacillati</taxon>
        <taxon>Actinomycetota</taxon>
        <taxon>Actinomycetes</taxon>
        <taxon>Kitasatosporales</taxon>
        <taxon>Streptomycetaceae</taxon>
        <taxon>Streptomyces</taxon>
    </lineage>
</organism>
<dbReference type="Pfam" id="PF20199">
    <property type="entry name" value="RepSA"/>
    <property type="match status" value="1"/>
</dbReference>
<dbReference type="EMBL" id="GG657757">
    <property type="protein sequence ID" value="EFL33644.1"/>
    <property type="molecule type" value="Genomic_DNA"/>
</dbReference>
<dbReference type="InterPro" id="IPR046828">
    <property type="entry name" value="RepSA"/>
</dbReference>
<dbReference type="HOGENOM" id="CLU_2262369_0_0_11"/>
<evidence type="ECO:0000313" key="3">
    <source>
        <dbReference type="Proteomes" id="UP000004184"/>
    </source>
</evidence>
<keyword evidence="3" id="KW-1185">Reference proteome</keyword>
<dbReference type="AlphaFoldDB" id="D9X2H5"/>
<evidence type="ECO:0000313" key="2">
    <source>
        <dbReference type="EMBL" id="EFL33644.1"/>
    </source>
</evidence>
<sequence>MLVRGGGILRLVVVVGRRWSSLATVERPRTAQGRPEIAKRAGLTQRAFRHHARVSFAKVAEYQKRGAVHFHAVIRFDGPEGGDTAPPAWGLRRAADRRPRRPR</sequence>
<evidence type="ECO:0000256" key="1">
    <source>
        <dbReference type="SAM" id="MobiDB-lite"/>
    </source>
</evidence>
<dbReference type="Proteomes" id="UP000004184">
    <property type="component" value="Unassembled WGS sequence"/>
</dbReference>